<dbReference type="EMBL" id="CP017816">
    <property type="protein sequence ID" value="APA07823.1"/>
    <property type="molecule type" value="Genomic_DNA"/>
</dbReference>
<dbReference type="PANTHER" id="PTHR39142:SF1">
    <property type="entry name" value="AEL197CP"/>
    <property type="match status" value="1"/>
</dbReference>
<dbReference type="AlphaFoldDB" id="A0A1D9PZU9"/>
<dbReference type="Proteomes" id="UP000177798">
    <property type="component" value="Chromosome 3"/>
</dbReference>
<organism evidence="1 2">
    <name type="scientific">Sclerotinia sclerotiorum (strain ATCC 18683 / 1980 / Ss-1)</name>
    <name type="common">White mold</name>
    <name type="synonym">Whetzelinia sclerotiorum</name>
    <dbReference type="NCBI Taxonomy" id="665079"/>
    <lineage>
        <taxon>Eukaryota</taxon>
        <taxon>Fungi</taxon>
        <taxon>Dikarya</taxon>
        <taxon>Ascomycota</taxon>
        <taxon>Pezizomycotina</taxon>
        <taxon>Leotiomycetes</taxon>
        <taxon>Helotiales</taxon>
        <taxon>Sclerotiniaceae</taxon>
        <taxon>Sclerotinia</taxon>
    </lineage>
</organism>
<reference evidence="2" key="1">
    <citation type="journal article" date="2017" name="Genome Biol. Evol.">
        <title>The complete genome sequence of the phytopathogenic fungus Sclerotinia sclerotiorum reveals insights into the genome architecture of broad host range pathogens.</title>
        <authorList>
            <person name="Derbyshire M."/>
            <person name="Denton-Giles M."/>
            <person name="Hegedus D."/>
            <person name="Seifbarghy S."/>
            <person name="Rollins J."/>
            <person name="van Kan J."/>
            <person name="Seidl M.F."/>
            <person name="Faino L."/>
            <person name="Mbengue M."/>
            <person name="Navaud O."/>
            <person name="Raffaele S."/>
            <person name="Hammond-Kosack K."/>
            <person name="Heard S."/>
            <person name="Oliver R."/>
        </authorList>
    </citation>
    <scope>NUCLEOTIDE SEQUENCE [LARGE SCALE GENOMIC DNA]</scope>
    <source>
        <strain evidence="2">ATCC 18683 / 1980 / Ss-1</strain>
    </source>
</reference>
<dbReference type="Pfam" id="PF12929">
    <property type="entry name" value="Mid1"/>
    <property type="match status" value="1"/>
</dbReference>
<dbReference type="VEuPathDB" id="FungiDB:sscle_03g025930"/>
<dbReference type="InterPro" id="IPR024338">
    <property type="entry name" value="MID1/Yam8"/>
</dbReference>
<dbReference type="OMA" id="YYGFLAM"/>
<evidence type="ECO:0000313" key="1">
    <source>
        <dbReference type="EMBL" id="APA07823.1"/>
    </source>
</evidence>
<dbReference type="RefSeq" id="XP_001598488.1">
    <property type="nucleotide sequence ID" value="XM_001598438.1"/>
</dbReference>
<gene>
    <name evidence="1" type="ORF">sscle_03g025930</name>
</gene>
<protein>
    <recommendedName>
        <fullName evidence="3">FZ domain-containing protein</fullName>
    </recommendedName>
</protein>
<evidence type="ECO:0000313" key="2">
    <source>
        <dbReference type="Proteomes" id="UP000177798"/>
    </source>
</evidence>
<dbReference type="OrthoDB" id="5405745at2759"/>
<sequence>MPLPKLSPLQSRLAASLMGSIMLLILYLTFSSSHFAYAADVDSIRPEDHNHERLMDINILELDSEHDVIEVGAEEYEAEFVGFDRSIIGRIASETDPIPLLNNRVVTTNIEQGQTISFSFLNSSLWGALSPKASGLPSPVQFRKRNAGSAADTGEVAFEIPDREFIGVKDEEQILSGDQGADSTLWPRQSSSASTRVLYITVNTCTQPEAKGANMEAPSQLELYISESGENKNPGPGQDDSLQQSYKLDGGAAVVTLNATGDVYIGLSGSNMSADYTGIWNAQIAASIDAPYHYYNSDESNLLLVDSDRGSALLVTHDLTTDNGSIYNDWVNLTPPFTMFASKTANSSITGLQYSYCGLENKAEIAGTINGGQSTGKIQVSMTTRGEDDYPKQQLYFDGLTAGTSYYGILAMNGNATALGREGVGGGGQVWKTMTFSTISADNCALVYNLTFCDQVAWTVPSNPNNFPNTSALAEWYDKSTYESYKYFKKALAQIPCNTTSSAQYSLAQNCTTCDAAYKNWLCSVTIPRCTDFSNDLPWLQERAMGQPFPNHTMLSSEQLSLANSSLAMNGSRNVAIDTQVQPGPYKEILPCEDLCYGIVRACPAIMNFACPTPGDTGFDTSYGVRRTANESGQVTCNYPGAVHDRSVGSISSIPQTMAFGAAMLSTMFMFSGI</sequence>
<dbReference type="PANTHER" id="PTHR39142">
    <property type="entry name" value="MID1P"/>
    <property type="match status" value="1"/>
</dbReference>
<proteinExistence type="predicted"/>
<name>A0A1D9PZU9_SCLS1</name>
<accession>A0A1D9PZU9</accession>
<dbReference type="KEGG" id="ssl:SS1G_00577"/>
<dbReference type="GO" id="GO:0005262">
    <property type="term" value="F:calcium channel activity"/>
    <property type="evidence" value="ECO:0007669"/>
    <property type="project" value="InterPro"/>
</dbReference>
<dbReference type="GO" id="GO:0098703">
    <property type="term" value="P:calcium ion import across plasma membrane"/>
    <property type="evidence" value="ECO:0007669"/>
    <property type="project" value="InterPro"/>
</dbReference>
<evidence type="ECO:0008006" key="3">
    <source>
        <dbReference type="Google" id="ProtNLM"/>
    </source>
</evidence>